<evidence type="ECO:0000313" key="4">
    <source>
        <dbReference type="EMBL" id="SFU67684.1"/>
    </source>
</evidence>
<feature type="domain" description="N-terminal" evidence="3">
    <location>
        <begin position="14"/>
        <end position="124"/>
    </location>
</feature>
<dbReference type="STRING" id="155865.SAMN05216515_13415"/>
<dbReference type="EMBL" id="FPBT01000031">
    <property type="protein sequence ID" value="SFU67684.1"/>
    <property type="molecule type" value="Genomic_DNA"/>
</dbReference>
<evidence type="ECO:0000313" key="5">
    <source>
        <dbReference type="Proteomes" id="UP000198817"/>
    </source>
</evidence>
<reference evidence="4 5" key="1">
    <citation type="submission" date="2016-10" db="EMBL/GenBank/DDBJ databases">
        <authorList>
            <person name="de Groot N.N."/>
        </authorList>
    </citation>
    <scope>NUCLEOTIDE SEQUENCE [LARGE SCALE GENOMIC DNA]</scope>
    <source>
        <strain evidence="4 5">KHGC13</strain>
    </source>
</reference>
<evidence type="ECO:0000256" key="1">
    <source>
        <dbReference type="SAM" id="MobiDB-lite"/>
    </source>
</evidence>
<name>A0A1I7I459_9FIRM</name>
<dbReference type="Pfam" id="PF06114">
    <property type="entry name" value="Peptidase_M78"/>
    <property type="match status" value="1"/>
</dbReference>
<feature type="region of interest" description="Disordered" evidence="1">
    <location>
        <begin position="283"/>
        <end position="302"/>
    </location>
</feature>
<organism evidence="4 5">
    <name type="scientific">Eubacterium pyruvativorans</name>
    <dbReference type="NCBI Taxonomy" id="155865"/>
    <lineage>
        <taxon>Bacteria</taxon>
        <taxon>Bacillati</taxon>
        <taxon>Bacillota</taxon>
        <taxon>Clostridia</taxon>
        <taxon>Eubacteriales</taxon>
        <taxon>Eubacteriaceae</taxon>
        <taxon>Eubacterium</taxon>
    </lineage>
</organism>
<evidence type="ECO:0000259" key="3">
    <source>
        <dbReference type="Pfam" id="PF08401"/>
    </source>
</evidence>
<dbReference type="RefSeq" id="WP_090471996.1">
    <property type="nucleotide sequence ID" value="NZ_FOWF01000034.1"/>
</dbReference>
<dbReference type="Proteomes" id="UP000198817">
    <property type="component" value="Unassembled WGS sequence"/>
</dbReference>
<sequence>MDEKKKRGPDRKSRQEQIREITDRLEEGVKEVFESDKYREMLKCMSKFHHYSLNNCLLIAMQYPSASLVAGYRTWQKEFDRQVRKGEKGIRILAPCRYKVEKDAAYDGDKEIVEITGFRVVSVFAYEQTEGRELPTIGVNELTGDVKNYHKLFNALKDICPVPICSENIQGGANGYYDDGAKRIAIRSGMSQVQTIKTMIHEISHQRLHSKENMDEEKLPDRSTKEVEAESIAYTVCSHFGLDTADYTFGYVAGWSSGKDTKELKNSLERIRKTADEMITSIDQAMEKQREKNERGPEYERT</sequence>
<dbReference type="InterPro" id="IPR010359">
    <property type="entry name" value="IrrE_HExxH"/>
</dbReference>
<feature type="domain" description="IrrE N-terminal-like" evidence="2">
    <location>
        <begin position="176"/>
        <end position="234"/>
    </location>
</feature>
<accession>A0A1I7I459</accession>
<dbReference type="Gene3D" id="1.10.10.2910">
    <property type="match status" value="1"/>
</dbReference>
<evidence type="ECO:0008006" key="6">
    <source>
        <dbReference type="Google" id="ProtNLM"/>
    </source>
</evidence>
<dbReference type="GO" id="GO:0003697">
    <property type="term" value="F:single-stranded DNA binding"/>
    <property type="evidence" value="ECO:0007669"/>
    <property type="project" value="InterPro"/>
</dbReference>
<dbReference type="OrthoDB" id="9803716at2"/>
<dbReference type="InterPro" id="IPR013610">
    <property type="entry name" value="ArdC_N"/>
</dbReference>
<proteinExistence type="predicted"/>
<keyword evidence="5" id="KW-1185">Reference proteome</keyword>
<feature type="compositionally biased region" description="Basic and acidic residues" evidence="1">
    <location>
        <begin position="285"/>
        <end position="302"/>
    </location>
</feature>
<evidence type="ECO:0000259" key="2">
    <source>
        <dbReference type="Pfam" id="PF06114"/>
    </source>
</evidence>
<dbReference type="AlphaFoldDB" id="A0A1I7I459"/>
<protein>
    <recommendedName>
        <fullName evidence="6">Antirestriction protein ArdC</fullName>
    </recommendedName>
</protein>
<gene>
    <name evidence="4" type="ORF">SAMN05216508_13110</name>
</gene>
<dbReference type="Pfam" id="PF08401">
    <property type="entry name" value="ArdcN"/>
    <property type="match status" value="1"/>
</dbReference>